<dbReference type="EMBL" id="BARU01012548">
    <property type="protein sequence ID" value="GAH42478.1"/>
    <property type="molecule type" value="Genomic_DNA"/>
</dbReference>
<gene>
    <name evidence="1" type="ORF">S03H2_23090</name>
</gene>
<protein>
    <submittedName>
        <fullName evidence="1">Uncharacterized protein</fullName>
    </submittedName>
</protein>
<feature type="non-terminal residue" evidence="1">
    <location>
        <position position="1"/>
    </location>
</feature>
<evidence type="ECO:0000313" key="1">
    <source>
        <dbReference type="EMBL" id="GAH42478.1"/>
    </source>
</evidence>
<dbReference type="AlphaFoldDB" id="X1HB06"/>
<comment type="caution">
    <text evidence="1">The sequence shown here is derived from an EMBL/GenBank/DDBJ whole genome shotgun (WGS) entry which is preliminary data.</text>
</comment>
<proteinExistence type="predicted"/>
<name>X1HB06_9ZZZZ</name>
<sequence>PIFDLNFSMSDLIEFQIPDLELTSLPIARIRRCARGSPGVFGASRGVALQAAEAKT</sequence>
<reference evidence="1" key="1">
    <citation type="journal article" date="2014" name="Front. Microbiol.">
        <title>High frequency of phylogenetically diverse reductive dehalogenase-homologous genes in deep subseafloor sedimentary metagenomes.</title>
        <authorList>
            <person name="Kawai M."/>
            <person name="Futagami T."/>
            <person name="Toyoda A."/>
            <person name="Takaki Y."/>
            <person name="Nishi S."/>
            <person name="Hori S."/>
            <person name="Arai W."/>
            <person name="Tsubouchi T."/>
            <person name="Morono Y."/>
            <person name="Uchiyama I."/>
            <person name="Ito T."/>
            <person name="Fujiyama A."/>
            <person name="Inagaki F."/>
            <person name="Takami H."/>
        </authorList>
    </citation>
    <scope>NUCLEOTIDE SEQUENCE</scope>
    <source>
        <strain evidence="1">Expedition CK06-06</strain>
    </source>
</reference>
<accession>X1HB06</accession>
<organism evidence="1">
    <name type="scientific">marine sediment metagenome</name>
    <dbReference type="NCBI Taxonomy" id="412755"/>
    <lineage>
        <taxon>unclassified sequences</taxon>
        <taxon>metagenomes</taxon>
        <taxon>ecological metagenomes</taxon>
    </lineage>
</organism>